<dbReference type="PIRSF" id="PIRSF007580">
    <property type="entry name" value="UCP07580"/>
    <property type="match status" value="1"/>
</dbReference>
<accession>A0ABP5D743</accession>
<proteinExistence type="predicted"/>
<dbReference type="InterPro" id="IPR016516">
    <property type="entry name" value="UCP07580"/>
</dbReference>
<evidence type="ECO:0000313" key="2">
    <source>
        <dbReference type="Proteomes" id="UP001499854"/>
    </source>
</evidence>
<dbReference type="RefSeq" id="WP_344658481.1">
    <property type="nucleotide sequence ID" value="NZ_BAAAQM010000021.1"/>
</dbReference>
<evidence type="ECO:0000313" key="1">
    <source>
        <dbReference type="EMBL" id="GAA1975126.1"/>
    </source>
</evidence>
<dbReference type="Pfam" id="PF10118">
    <property type="entry name" value="Metal_hydrol"/>
    <property type="match status" value="1"/>
</dbReference>
<dbReference type="GO" id="GO:0016787">
    <property type="term" value="F:hydrolase activity"/>
    <property type="evidence" value="ECO:0007669"/>
    <property type="project" value="UniProtKB-KW"/>
</dbReference>
<gene>
    <name evidence="1" type="ORF">GCM10009838_39010</name>
</gene>
<dbReference type="PANTHER" id="PTHR39456:SF1">
    <property type="entry name" value="METAL-DEPENDENT HYDROLASE"/>
    <property type="match status" value="1"/>
</dbReference>
<dbReference type="PANTHER" id="PTHR39456">
    <property type="entry name" value="METAL-DEPENDENT HYDROLASE"/>
    <property type="match status" value="1"/>
</dbReference>
<comment type="caution">
    <text evidence="1">The sequence shown here is derived from an EMBL/GenBank/DDBJ whole genome shotgun (WGS) entry which is preliminary data.</text>
</comment>
<protein>
    <submittedName>
        <fullName evidence="1">Metal-dependent hydrolase</fullName>
    </submittedName>
</protein>
<reference evidence="2" key="1">
    <citation type="journal article" date="2019" name="Int. J. Syst. Evol. Microbiol.">
        <title>The Global Catalogue of Microorganisms (GCM) 10K type strain sequencing project: providing services to taxonomists for standard genome sequencing and annotation.</title>
        <authorList>
            <consortium name="The Broad Institute Genomics Platform"/>
            <consortium name="The Broad Institute Genome Sequencing Center for Infectious Disease"/>
            <person name="Wu L."/>
            <person name="Ma J."/>
        </authorList>
    </citation>
    <scope>NUCLEOTIDE SEQUENCE [LARGE SCALE GENOMIC DNA]</scope>
    <source>
        <strain evidence="2">JCM 16013</strain>
    </source>
</reference>
<sequence length="315" mass="35933">MADTPAFPDLERHPDLKPRRVKFDWENTPLHWVPEDPYATHIINVLHLLLPAGERWFVHVYKQVLPYIRDERLKAEVKGFMGQEGTHAVAHQNVLHHMKVQGLDPDPFVDQVEWLFEQLLGDGTMPPSARKKWLRERLAIIAAIEHFTAVLGKWIVDSRGLDEAGADPVMLDLLRWHGAEEVEHRSVAYDLFMHLDGSYARRVRAMLVTATAFAWIWGRGAKFMVAADPHDIRTGRPRRMTQREFMARFRAAHKRGRLPSMSSLVLEVPKYLKPSYHPSHHGSTQTALDYLAISPAAVYAAELAAARKDGTAERA</sequence>
<name>A0ABP5D743_9ACTN</name>
<organism evidence="1 2">
    <name type="scientific">Catenulispora subtropica</name>
    <dbReference type="NCBI Taxonomy" id="450798"/>
    <lineage>
        <taxon>Bacteria</taxon>
        <taxon>Bacillati</taxon>
        <taxon>Actinomycetota</taxon>
        <taxon>Actinomycetes</taxon>
        <taxon>Catenulisporales</taxon>
        <taxon>Catenulisporaceae</taxon>
        <taxon>Catenulispora</taxon>
    </lineage>
</organism>
<dbReference type="EMBL" id="BAAAQM010000021">
    <property type="protein sequence ID" value="GAA1975126.1"/>
    <property type="molecule type" value="Genomic_DNA"/>
</dbReference>
<keyword evidence="1" id="KW-0378">Hydrolase</keyword>
<dbReference type="Proteomes" id="UP001499854">
    <property type="component" value="Unassembled WGS sequence"/>
</dbReference>
<keyword evidence="2" id="KW-1185">Reference proteome</keyword>